<dbReference type="GO" id="GO:0034045">
    <property type="term" value="C:phagophore assembly site membrane"/>
    <property type="evidence" value="ECO:0007669"/>
    <property type="project" value="UniProtKB-SubCell"/>
</dbReference>
<evidence type="ECO:0000256" key="18">
    <source>
        <dbReference type="ARBA" id="ARBA00047899"/>
    </source>
</evidence>
<keyword evidence="13 20" id="KW-0067">ATP-binding</keyword>
<dbReference type="Pfam" id="PF12063">
    <property type="entry name" value="ATG1-like_MIT1"/>
    <property type="match status" value="1"/>
</dbReference>
<dbReference type="GO" id="GO:0015031">
    <property type="term" value="P:protein transport"/>
    <property type="evidence" value="ECO:0007669"/>
    <property type="project" value="UniProtKB-KW"/>
</dbReference>
<evidence type="ECO:0000256" key="16">
    <source>
        <dbReference type="ARBA" id="ARBA00023136"/>
    </source>
</evidence>
<comment type="subcellular location">
    <subcellularLocation>
        <location evidence="1">Cytoplasm</location>
    </subcellularLocation>
    <subcellularLocation>
        <location evidence="2">Preautophagosomal structure membrane</location>
        <topology evidence="2">Peripheral membrane protein</topology>
    </subcellularLocation>
</comment>
<keyword evidence="10" id="KW-0808">Transferase</keyword>
<feature type="region of interest" description="Disordered" evidence="21">
    <location>
        <begin position="427"/>
        <end position="529"/>
    </location>
</feature>
<evidence type="ECO:0000259" key="22">
    <source>
        <dbReference type="PROSITE" id="PS50011"/>
    </source>
</evidence>
<feature type="region of interest" description="Disordered" evidence="21">
    <location>
        <begin position="935"/>
        <end position="963"/>
    </location>
</feature>
<dbReference type="GO" id="GO:0000422">
    <property type="term" value="P:autophagy of mitochondrion"/>
    <property type="evidence" value="ECO:0007669"/>
    <property type="project" value="TreeGrafter"/>
</dbReference>
<protein>
    <recommendedName>
        <fullName evidence="5">Serine/threonine-protein kinase ATG1</fullName>
        <ecNumber evidence="4">2.7.11.1</ecNumber>
    </recommendedName>
    <alternativeName>
        <fullName evidence="17">Autophagy-related protein 1</fullName>
    </alternativeName>
    <alternativeName>
        <fullName evidence="6">Serine/threonine-protein kinase atg1</fullName>
    </alternativeName>
</protein>
<dbReference type="PROSITE" id="PS50011">
    <property type="entry name" value="PROTEIN_KINASE_DOM"/>
    <property type="match status" value="1"/>
</dbReference>
<dbReference type="Gene3D" id="1.10.510.10">
    <property type="entry name" value="Transferase(Phosphotransferase) domain 1"/>
    <property type="match status" value="1"/>
</dbReference>
<feature type="compositionally biased region" description="Basic and acidic residues" evidence="21">
    <location>
        <begin position="367"/>
        <end position="390"/>
    </location>
</feature>
<evidence type="ECO:0000256" key="6">
    <source>
        <dbReference type="ARBA" id="ARBA00019599"/>
    </source>
</evidence>
<dbReference type="PANTHER" id="PTHR24348:SF22">
    <property type="entry name" value="NON-SPECIFIC SERINE_THREONINE PROTEIN KINASE"/>
    <property type="match status" value="1"/>
</dbReference>
<evidence type="ECO:0000256" key="19">
    <source>
        <dbReference type="ARBA" id="ARBA00048679"/>
    </source>
</evidence>
<feature type="region of interest" description="Disordered" evidence="21">
    <location>
        <begin position="807"/>
        <end position="831"/>
    </location>
</feature>
<dbReference type="STRING" id="1392247.A0A3N4KQU6"/>
<dbReference type="PANTHER" id="PTHR24348">
    <property type="entry name" value="SERINE/THREONINE-PROTEIN KINASE UNC-51-RELATED"/>
    <property type="match status" value="1"/>
</dbReference>
<dbReference type="CDD" id="cd14009">
    <property type="entry name" value="STKc_ATG1_ULK_like"/>
    <property type="match status" value="1"/>
</dbReference>
<feature type="compositionally biased region" description="Basic and acidic residues" evidence="21">
    <location>
        <begin position="579"/>
        <end position="595"/>
    </location>
</feature>
<dbReference type="PROSITE" id="PS00107">
    <property type="entry name" value="PROTEIN_KINASE_ATP"/>
    <property type="match status" value="1"/>
</dbReference>
<keyword evidence="8" id="KW-0963">Cytoplasm</keyword>
<feature type="domain" description="Protein kinase" evidence="22">
    <location>
        <begin position="20"/>
        <end position="322"/>
    </location>
</feature>
<dbReference type="InterPro" id="IPR008271">
    <property type="entry name" value="Ser/Thr_kinase_AS"/>
</dbReference>
<evidence type="ECO:0000256" key="20">
    <source>
        <dbReference type="PROSITE-ProRule" id="PRU10141"/>
    </source>
</evidence>
<keyword evidence="9" id="KW-0723">Serine/threonine-protein kinase</keyword>
<dbReference type="GO" id="GO:0005776">
    <property type="term" value="C:autophagosome"/>
    <property type="evidence" value="ECO:0007669"/>
    <property type="project" value="TreeGrafter"/>
</dbReference>
<dbReference type="InterPro" id="IPR011009">
    <property type="entry name" value="Kinase-like_dom_sf"/>
</dbReference>
<evidence type="ECO:0000256" key="12">
    <source>
        <dbReference type="ARBA" id="ARBA00022777"/>
    </source>
</evidence>
<dbReference type="FunFam" id="1.10.510.10:FF:000817">
    <property type="entry name" value="Serine/threonine-protein kinase ATG1"/>
    <property type="match status" value="1"/>
</dbReference>
<sequence>MASRSSAGGGPAENTQVGNYRIGAEIGRGSFAVVFKGHNTKNKSIAAIKVVQRAKLNRKLLENLESEIQILKKLNHPHIVALTDCKKTDKYIHLIMEYCSVGDLSHIIKKRERLDLIHPCLEGLMHDYPPVPGSGLHEVVVRHFLKQLASALEYLRKDGLVHRDVKPQNLLLDPPPGWDGHVPENPFPLEGSRALVGLPSLPILKLADFGFARVLPATSMAETLCGSPLYMAPEILRYEKYDATADLWSVGTVLYEMIAGRPPFRAPNHVDLLRKIEARNDKIDFPRECIASDDIRGLVRSLLKRNPLERMSFQEFFDHPVVRGEIPGAAVNAPAPLVSEVVVRPRSSLAAIRTEAMPMRRSPSLRTPRDERALGADREGTGRSAPDHHYIPPSPRARTAVESSALPFATLSPSGASPRLVERRLTTQVPSAGPSSPAFERPQSRPSLTNHATAPARQGWNSGRDTGAVPMERVHSRGTDPSPGSSLLVQRGERVERIERGEPARDRHSQRSPSGRDMRPVEEEHGEKEDYVFIDKQYVQVNSFADEIATRGAGRTTPSPSSSALSRRIPSRAIAVTNRRPEVQSHSKGSYDRRYGSSPGRSTLAKALEIANARLFGVSVSPPSQSPPNMQSGYPPQPNPGSMVMLSNAGGLAEDDMMAIQTIEDAASRSDVVYNFAEVKWAQLVPSAPSAPRGLGLLPSSGSAGDLVFGGESSPGSSDMHLTPDAVVQLAEEALVLYVKALGLLSKAMEFASNWWSTSNSRPGSMSPAAQMASARINNVVQWVRERFNEVLEKAEFVRIKLMNAQKELPRSHPSHPRNNPDNDDMGAGTENVAVTPGVTAEKLMYDRALEMSNAAAVNELIGEDLNGCEVAYVTSIRMLEAVLERDSSENEADGGQMEEEDRRIVEKYMEGIRVRLGCLKKKSAMIMSKRSSGIQSIHSNHGSPHLPSMSPVMGLGMGMSPK</sequence>
<feature type="compositionally biased region" description="Basic and acidic residues" evidence="21">
    <location>
        <begin position="491"/>
        <end position="529"/>
    </location>
</feature>
<evidence type="ECO:0000256" key="15">
    <source>
        <dbReference type="ARBA" id="ARBA00023006"/>
    </source>
</evidence>
<evidence type="ECO:0000256" key="21">
    <source>
        <dbReference type="SAM" id="MobiDB-lite"/>
    </source>
</evidence>
<proteinExistence type="predicted"/>
<keyword evidence="7" id="KW-0813">Transport</keyword>
<name>A0A3N4KQU6_9PEZI</name>
<feature type="compositionally biased region" description="Polar residues" evidence="21">
    <location>
        <begin position="556"/>
        <end position="565"/>
    </location>
</feature>
<comment type="subunit">
    <text evidence="3">Homodimer. Forms a ternary complex with ATG13 and ATG17.</text>
</comment>
<keyword evidence="16" id="KW-0472">Membrane</keyword>
<dbReference type="SUPFAM" id="SSF56112">
    <property type="entry name" value="Protein kinase-like (PK-like)"/>
    <property type="match status" value="1"/>
</dbReference>
<dbReference type="OrthoDB" id="346907at2759"/>
<reference evidence="23 24" key="1">
    <citation type="journal article" date="2018" name="Nat. Ecol. Evol.">
        <title>Pezizomycetes genomes reveal the molecular basis of ectomycorrhizal truffle lifestyle.</title>
        <authorList>
            <person name="Murat C."/>
            <person name="Payen T."/>
            <person name="Noel B."/>
            <person name="Kuo A."/>
            <person name="Morin E."/>
            <person name="Chen J."/>
            <person name="Kohler A."/>
            <person name="Krizsan K."/>
            <person name="Balestrini R."/>
            <person name="Da Silva C."/>
            <person name="Montanini B."/>
            <person name="Hainaut M."/>
            <person name="Levati E."/>
            <person name="Barry K.W."/>
            <person name="Belfiori B."/>
            <person name="Cichocki N."/>
            <person name="Clum A."/>
            <person name="Dockter R.B."/>
            <person name="Fauchery L."/>
            <person name="Guy J."/>
            <person name="Iotti M."/>
            <person name="Le Tacon F."/>
            <person name="Lindquist E.A."/>
            <person name="Lipzen A."/>
            <person name="Malagnac F."/>
            <person name="Mello A."/>
            <person name="Molinier V."/>
            <person name="Miyauchi S."/>
            <person name="Poulain J."/>
            <person name="Riccioni C."/>
            <person name="Rubini A."/>
            <person name="Sitrit Y."/>
            <person name="Splivallo R."/>
            <person name="Traeger S."/>
            <person name="Wang M."/>
            <person name="Zifcakova L."/>
            <person name="Wipf D."/>
            <person name="Zambonelli A."/>
            <person name="Paolocci F."/>
            <person name="Nowrousian M."/>
            <person name="Ottonello S."/>
            <person name="Baldrian P."/>
            <person name="Spatafora J.W."/>
            <person name="Henrissat B."/>
            <person name="Nagy L.G."/>
            <person name="Aury J.M."/>
            <person name="Wincker P."/>
            <person name="Grigoriev I.V."/>
            <person name="Bonfante P."/>
            <person name="Martin F.M."/>
        </authorList>
    </citation>
    <scope>NUCLEOTIDE SEQUENCE [LARGE SCALE GENOMIC DNA]</scope>
    <source>
        <strain evidence="23 24">CCBAS932</strain>
    </source>
</reference>
<feature type="binding site" evidence="20">
    <location>
        <position position="49"/>
    </location>
    <ligand>
        <name>ATP</name>
        <dbReference type="ChEBI" id="CHEBI:30616"/>
    </ligand>
</feature>
<dbReference type="InterPro" id="IPR017441">
    <property type="entry name" value="Protein_kinase_ATP_BS"/>
</dbReference>
<dbReference type="InterPro" id="IPR022708">
    <property type="entry name" value="Atg1-like_tMIT"/>
</dbReference>
<dbReference type="EMBL" id="ML119126">
    <property type="protein sequence ID" value="RPB12857.1"/>
    <property type="molecule type" value="Genomic_DNA"/>
</dbReference>
<dbReference type="FunFam" id="3.30.200.20:FF:000399">
    <property type="entry name" value="Serine/threonine-protein kinase atg1"/>
    <property type="match status" value="1"/>
</dbReference>
<keyword evidence="11 20" id="KW-0547">Nucleotide-binding</keyword>
<dbReference type="GO" id="GO:0005829">
    <property type="term" value="C:cytosol"/>
    <property type="evidence" value="ECO:0007669"/>
    <property type="project" value="TreeGrafter"/>
</dbReference>
<evidence type="ECO:0000256" key="13">
    <source>
        <dbReference type="ARBA" id="ARBA00022840"/>
    </source>
</evidence>
<dbReference type="Pfam" id="PF00069">
    <property type="entry name" value="Pkinase"/>
    <property type="match status" value="1"/>
</dbReference>
<dbReference type="SMART" id="SM00220">
    <property type="entry name" value="S_TKc"/>
    <property type="match status" value="1"/>
</dbReference>
<evidence type="ECO:0000256" key="3">
    <source>
        <dbReference type="ARBA" id="ARBA00011138"/>
    </source>
</evidence>
<evidence type="ECO:0000313" key="23">
    <source>
        <dbReference type="EMBL" id="RPB12857.1"/>
    </source>
</evidence>
<dbReference type="InParanoid" id="A0A3N4KQU6"/>
<dbReference type="GO" id="GO:0034727">
    <property type="term" value="P:piecemeal microautophagy of the nucleus"/>
    <property type="evidence" value="ECO:0007669"/>
    <property type="project" value="TreeGrafter"/>
</dbReference>
<evidence type="ECO:0000313" key="24">
    <source>
        <dbReference type="Proteomes" id="UP000277580"/>
    </source>
</evidence>
<dbReference type="GO" id="GO:0000045">
    <property type="term" value="P:autophagosome assembly"/>
    <property type="evidence" value="ECO:0007669"/>
    <property type="project" value="TreeGrafter"/>
</dbReference>
<dbReference type="InterPro" id="IPR048941">
    <property type="entry name" value="ATG1-like_MIT2"/>
</dbReference>
<comment type="catalytic activity">
    <reaction evidence="19">
        <text>L-seryl-[protein] + ATP = O-phospho-L-seryl-[protein] + ADP + H(+)</text>
        <dbReference type="Rhea" id="RHEA:17989"/>
        <dbReference type="Rhea" id="RHEA-COMP:9863"/>
        <dbReference type="Rhea" id="RHEA-COMP:11604"/>
        <dbReference type="ChEBI" id="CHEBI:15378"/>
        <dbReference type="ChEBI" id="CHEBI:29999"/>
        <dbReference type="ChEBI" id="CHEBI:30616"/>
        <dbReference type="ChEBI" id="CHEBI:83421"/>
        <dbReference type="ChEBI" id="CHEBI:456216"/>
        <dbReference type="EC" id="2.7.11.1"/>
    </reaction>
</comment>
<keyword evidence="15" id="KW-0072">Autophagy</keyword>
<dbReference type="Proteomes" id="UP000277580">
    <property type="component" value="Unassembled WGS sequence"/>
</dbReference>
<evidence type="ECO:0000256" key="8">
    <source>
        <dbReference type="ARBA" id="ARBA00022490"/>
    </source>
</evidence>
<evidence type="ECO:0000256" key="2">
    <source>
        <dbReference type="ARBA" id="ARBA00004623"/>
    </source>
</evidence>
<keyword evidence="14" id="KW-0653">Protein transport</keyword>
<dbReference type="FunCoup" id="A0A3N4KQU6">
    <property type="interactions" value="80"/>
</dbReference>
<evidence type="ECO:0000256" key="7">
    <source>
        <dbReference type="ARBA" id="ARBA00022448"/>
    </source>
</evidence>
<dbReference type="GO" id="GO:0061709">
    <property type="term" value="P:reticulophagy"/>
    <property type="evidence" value="ECO:0007669"/>
    <property type="project" value="TreeGrafter"/>
</dbReference>
<evidence type="ECO:0000256" key="17">
    <source>
        <dbReference type="ARBA" id="ARBA00030237"/>
    </source>
</evidence>
<accession>A0A3N4KQU6</accession>
<dbReference type="GO" id="GO:0004674">
    <property type="term" value="F:protein serine/threonine kinase activity"/>
    <property type="evidence" value="ECO:0007669"/>
    <property type="project" value="UniProtKB-KW"/>
</dbReference>
<dbReference type="InterPro" id="IPR000719">
    <property type="entry name" value="Prot_kinase_dom"/>
</dbReference>
<feature type="region of interest" description="Disordered" evidence="21">
    <location>
        <begin position="549"/>
        <end position="600"/>
    </location>
</feature>
<dbReference type="PROSITE" id="PS00108">
    <property type="entry name" value="PROTEIN_KINASE_ST"/>
    <property type="match status" value="1"/>
</dbReference>
<dbReference type="InterPro" id="IPR045269">
    <property type="entry name" value="Atg1-like"/>
</dbReference>
<evidence type="ECO:0000256" key="1">
    <source>
        <dbReference type="ARBA" id="ARBA00004496"/>
    </source>
</evidence>
<dbReference type="GO" id="GO:0005524">
    <property type="term" value="F:ATP binding"/>
    <property type="evidence" value="ECO:0007669"/>
    <property type="project" value="UniProtKB-UniRule"/>
</dbReference>
<evidence type="ECO:0000256" key="11">
    <source>
        <dbReference type="ARBA" id="ARBA00022741"/>
    </source>
</evidence>
<keyword evidence="12 23" id="KW-0418">Kinase</keyword>
<dbReference type="Pfam" id="PF21127">
    <property type="entry name" value="ATG1-like_MIT2"/>
    <property type="match status" value="1"/>
</dbReference>
<dbReference type="GO" id="GO:0010506">
    <property type="term" value="P:regulation of autophagy"/>
    <property type="evidence" value="ECO:0007669"/>
    <property type="project" value="InterPro"/>
</dbReference>
<comment type="catalytic activity">
    <reaction evidence="18">
        <text>L-threonyl-[protein] + ATP = O-phospho-L-threonyl-[protein] + ADP + H(+)</text>
        <dbReference type="Rhea" id="RHEA:46608"/>
        <dbReference type="Rhea" id="RHEA-COMP:11060"/>
        <dbReference type="Rhea" id="RHEA-COMP:11605"/>
        <dbReference type="ChEBI" id="CHEBI:15378"/>
        <dbReference type="ChEBI" id="CHEBI:30013"/>
        <dbReference type="ChEBI" id="CHEBI:30616"/>
        <dbReference type="ChEBI" id="CHEBI:61977"/>
        <dbReference type="ChEBI" id="CHEBI:456216"/>
        <dbReference type="EC" id="2.7.11.1"/>
    </reaction>
</comment>
<gene>
    <name evidence="23" type="ORF">P167DRAFT_146376</name>
</gene>
<evidence type="ECO:0000256" key="9">
    <source>
        <dbReference type="ARBA" id="ARBA00022527"/>
    </source>
</evidence>
<evidence type="ECO:0000256" key="4">
    <source>
        <dbReference type="ARBA" id="ARBA00012513"/>
    </source>
</evidence>
<feature type="region of interest" description="Disordered" evidence="21">
    <location>
        <begin position="353"/>
        <end position="401"/>
    </location>
</feature>
<evidence type="ECO:0000256" key="14">
    <source>
        <dbReference type="ARBA" id="ARBA00022927"/>
    </source>
</evidence>
<organism evidence="23 24">
    <name type="scientific">Morchella conica CCBAS932</name>
    <dbReference type="NCBI Taxonomy" id="1392247"/>
    <lineage>
        <taxon>Eukaryota</taxon>
        <taxon>Fungi</taxon>
        <taxon>Dikarya</taxon>
        <taxon>Ascomycota</taxon>
        <taxon>Pezizomycotina</taxon>
        <taxon>Pezizomycetes</taxon>
        <taxon>Pezizales</taxon>
        <taxon>Morchellaceae</taxon>
        <taxon>Morchella</taxon>
    </lineage>
</organism>
<keyword evidence="24" id="KW-1185">Reference proteome</keyword>
<evidence type="ECO:0000256" key="10">
    <source>
        <dbReference type="ARBA" id="ARBA00022679"/>
    </source>
</evidence>
<dbReference type="AlphaFoldDB" id="A0A3N4KQU6"/>
<evidence type="ECO:0000256" key="5">
    <source>
        <dbReference type="ARBA" id="ARBA00018572"/>
    </source>
</evidence>
<dbReference type="GO" id="GO:0042594">
    <property type="term" value="P:response to starvation"/>
    <property type="evidence" value="ECO:0007669"/>
    <property type="project" value="TreeGrafter"/>
</dbReference>
<dbReference type="EC" id="2.7.11.1" evidence="4"/>